<keyword evidence="2" id="KW-0732">Signal</keyword>
<name>A0A1B8GBT5_9PEZI</name>
<dbReference type="RefSeq" id="XP_018127027.1">
    <property type="nucleotide sequence ID" value="XM_018277872.2"/>
</dbReference>
<protein>
    <recommendedName>
        <fullName evidence="5">SCP domain-containing protein</fullName>
    </recommendedName>
</protein>
<evidence type="ECO:0000256" key="1">
    <source>
        <dbReference type="SAM" id="MobiDB-lite"/>
    </source>
</evidence>
<proteinExistence type="predicted"/>
<organism evidence="3 4">
    <name type="scientific">Pseudogymnoascus verrucosus</name>
    <dbReference type="NCBI Taxonomy" id="342668"/>
    <lineage>
        <taxon>Eukaryota</taxon>
        <taxon>Fungi</taxon>
        <taxon>Dikarya</taxon>
        <taxon>Ascomycota</taxon>
        <taxon>Pezizomycotina</taxon>
        <taxon>Leotiomycetes</taxon>
        <taxon>Thelebolales</taxon>
        <taxon>Thelebolaceae</taxon>
        <taxon>Pseudogymnoascus</taxon>
    </lineage>
</organism>
<evidence type="ECO:0008006" key="5">
    <source>
        <dbReference type="Google" id="ProtNLM"/>
    </source>
</evidence>
<feature type="signal peptide" evidence="2">
    <location>
        <begin position="1"/>
        <end position="17"/>
    </location>
</feature>
<gene>
    <name evidence="3" type="ORF">VE01_08449</name>
</gene>
<dbReference type="Proteomes" id="UP000091956">
    <property type="component" value="Unassembled WGS sequence"/>
</dbReference>
<feature type="compositionally biased region" description="Low complexity" evidence="1">
    <location>
        <begin position="33"/>
        <end position="69"/>
    </location>
</feature>
<accession>A0A1B8GBT5</accession>
<sequence>MRLLHIAVAVFVTSVIAVRQGPITRGSGSAMPTTTAKTSPTSASSKTTIISQTTSEESSAAPTTTTVSSCEEFNTQMSALQAQKAIDMRNLNSPRGYTKANQMAVNNDNIAIARLAQNMPRGC</sequence>
<evidence type="ECO:0000256" key="2">
    <source>
        <dbReference type="SAM" id="SignalP"/>
    </source>
</evidence>
<keyword evidence="4" id="KW-1185">Reference proteome</keyword>
<dbReference type="GeneID" id="28841835"/>
<reference evidence="4" key="2">
    <citation type="journal article" date="2018" name="Nat. Commun.">
        <title>Extreme sensitivity to ultraviolet light in the fungal pathogen causing white-nose syndrome of bats.</title>
        <authorList>
            <person name="Palmer J.M."/>
            <person name="Drees K.P."/>
            <person name="Foster J.T."/>
            <person name="Lindner D.L."/>
        </authorList>
    </citation>
    <scope>NUCLEOTIDE SEQUENCE [LARGE SCALE GENOMIC DNA]</scope>
    <source>
        <strain evidence="4">UAMH 10579</strain>
    </source>
</reference>
<evidence type="ECO:0000313" key="4">
    <source>
        <dbReference type="Proteomes" id="UP000091956"/>
    </source>
</evidence>
<evidence type="ECO:0000313" key="3">
    <source>
        <dbReference type="EMBL" id="OBT93294.1"/>
    </source>
</evidence>
<dbReference type="AlphaFoldDB" id="A0A1B8GBT5"/>
<reference evidence="3 4" key="1">
    <citation type="submission" date="2016-03" db="EMBL/GenBank/DDBJ databases">
        <title>Comparative genomics of Pseudogymnoascus destructans, the fungus causing white-nose syndrome of bats.</title>
        <authorList>
            <person name="Palmer J.M."/>
            <person name="Drees K.P."/>
            <person name="Foster J.T."/>
            <person name="Lindner D.L."/>
        </authorList>
    </citation>
    <scope>NUCLEOTIDE SEQUENCE [LARGE SCALE GENOMIC DNA]</scope>
    <source>
        <strain evidence="3 4">UAMH 10579</strain>
    </source>
</reference>
<feature type="chain" id="PRO_5008608407" description="SCP domain-containing protein" evidence="2">
    <location>
        <begin position="18"/>
        <end position="123"/>
    </location>
</feature>
<feature type="region of interest" description="Disordered" evidence="1">
    <location>
        <begin position="23"/>
        <end position="69"/>
    </location>
</feature>
<dbReference type="EMBL" id="KV460255">
    <property type="protein sequence ID" value="OBT93294.1"/>
    <property type="molecule type" value="Genomic_DNA"/>
</dbReference>